<name>A0A2D4KLU8_9SAUR</name>
<dbReference type="EMBL" id="IACL01070441">
    <property type="protein sequence ID" value="LAB09693.1"/>
    <property type="molecule type" value="Transcribed_RNA"/>
</dbReference>
<accession>A0A2D4KLU8</accession>
<protein>
    <submittedName>
        <fullName evidence="1">Uncharacterized protein</fullName>
    </submittedName>
</protein>
<organism evidence="1">
    <name type="scientific">Micrurus paraensis</name>
    <dbReference type="NCBI Taxonomy" id="1970185"/>
    <lineage>
        <taxon>Eukaryota</taxon>
        <taxon>Metazoa</taxon>
        <taxon>Chordata</taxon>
        <taxon>Craniata</taxon>
        <taxon>Vertebrata</taxon>
        <taxon>Euteleostomi</taxon>
        <taxon>Lepidosauria</taxon>
        <taxon>Squamata</taxon>
        <taxon>Bifurcata</taxon>
        <taxon>Unidentata</taxon>
        <taxon>Episquamata</taxon>
        <taxon>Toxicofera</taxon>
        <taxon>Serpentes</taxon>
        <taxon>Colubroidea</taxon>
        <taxon>Elapidae</taxon>
        <taxon>Elapinae</taxon>
        <taxon>Micrurus</taxon>
    </lineage>
</organism>
<dbReference type="AlphaFoldDB" id="A0A2D4KLU8"/>
<reference evidence="1" key="2">
    <citation type="submission" date="2017-11" db="EMBL/GenBank/DDBJ databases">
        <title>Coralsnake Venomics: Analyses of Venom Gland Transcriptomes and Proteomes of Six Brazilian Taxa.</title>
        <authorList>
            <person name="Aird S.D."/>
            <person name="Jorge da Silva N."/>
            <person name="Qiu L."/>
            <person name="Villar-Briones A."/>
            <person name="Aparecida-Saddi V."/>
            <person name="Campos-Telles M.P."/>
            <person name="Grau M."/>
            <person name="Mikheyev A.S."/>
        </authorList>
    </citation>
    <scope>NUCLEOTIDE SEQUENCE</scope>
    <source>
        <tissue evidence="1">Venom_gland</tissue>
    </source>
</reference>
<reference evidence="1" key="1">
    <citation type="submission" date="2017-07" db="EMBL/GenBank/DDBJ databases">
        <authorList>
            <person name="Mikheyev A."/>
            <person name="Grau M."/>
        </authorList>
    </citation>
    <scope>NUCLEOTIDE SEQUENCE</scope>
    <source>
        <tissue evidence="1">Venom_gland</tissue>
    </source>
</reference>
<evidence type="ECO:0000313" key="1">
    <source>
        <dbReference type="EMBL" id="LAB09693.1"/>
    </source>
</evidence>
<sequence>MAVEMWVSQNSREALGSRRKLDGCQERLSKSVDRYMVTAVSCQTFVCDEMPSSRFPFRAGAVFLQHEGCHWPSLQGAPSPKSPLWSGASAQKRDCCLALSRNSVFQLPSLILSSLSKPQLAFSALGNGDTGSVEAPPPKKKE</sequence>
<proteinExistence type="predicted"/>